<organism evidence="4 5">
    <name type="scientific">Thalassiosira oceanica</name>
    <name type="common">Marine diatom</name>
    <dbReference type="NCBI Taxonomy" id="159749"/>
    <lineage>
        <taxon>Eukaryota</taxon>
        <taxon>Sar</taxon>
        <taxon>Stramenopiles</taxon>
        <taxon>Ochrophyta</taxon>
        <taxon>Bacillariophyta</taxon>
        <taxon>Coscinodiscophyceae</taxon>
        <taxon>Thalassiosirophycidae</taxon>
        <taxon>Thalassiosirales</taxon>
        <taxon>Thalassiosiraceae</taxon>
        <taxon>Thalassiosira</taxon>
    </lineage>
</organism>
<feature type="signal peptide" evidence="3">
    <location>
        <begin position="1"/>
        <end position="22"/>
    </location>
</feature>
<feature type="region of interest" description="Disordered" evidence="1">
    <location>
        <begin position="100"/>
        <end position="225"/>
    </location>
</feature>
<dbReference type="eggNOG" id="ENOG502QZAZ">
    <property type="taxonomic scope" value="Eukaryota"/>
</dbReference>
<feature type="compositionally biased region" description="Low complexity" evidence="1">
    <location>
        <begin position="205"/>
        <end position="221"/>
    </location>
</feature>
<evidence type="ECO:0000256" key="2">
    <source>
        <dbReference type="SAM" id="Phobius"/>
    </source>
</evidence>
<keyword evidence="3" id="KW-0732">Signal</keyword>
<accession>K0R3W6</accession>
<reference evidence="4 5" key="1">
    <citation type="journal article" date="2012" name="Genome Biol.">
        <title>Genome and low-iron response of an oceanic diatom adapted to chronic iron limitation.</title>
        <authorList>
            <person name="Lommer M."/>
            <person name="Specht M."/>
            <person name="Roy A.S."/>
            <person name="Kraemer L."/>
            <person name="Andreson R."/>
            <person name="Gutowska M.A."/>
            <person name="Wolf J."/>
            <person name="Bergner S.V."/>
            <person name="Schilhabel M.B."/>
            <person name="Klostermeier U.C."/>
            <person name="Beiko R.G."/>
            <person name="Rosenstiel P."/>
            <person name="Hippler M."/>
            <person name="Laroche J."/>
        </authorList>
    </citation>
    <scope>NUCLEOTIDE SEQUENCE [LARGE SCALE GENOMIC DNA]</scope>
    <source>
        <strain evidence="4 5">CCMP1005</strain>
    </source>
</reference>
<feature type="compositionally biased region" description="Low complexity" evidence="1">
    <location>
        <begin position="137"/>
        <end position="149"/>
    </location>
</feature>
<keyword evidence="5" id="KW-1185">Reference proteome</keyword>
<evidence type="ECO:0000256" key="3">
    <source>
        <dbReference type="SAM" id="SignalP"/>
    </source>
</evidence>
<feature type="region of interest" description="Disordered" evidence="1">
    <location>
        <begin position="607"/>
        <end position="633"/>
    </location>
</feature>
<evidence type="ECO:0000313" key="5">
    <source>
        <dbReference type="Proteomes" id="UP000266841"/>
    </source>
</evidence>
<dbReference type="Proteomes" id="UP000266841">
    <property type="component" value="Unassembled WGS sequence"/>
</dbReference>
<evidence type="ECO:0000313" key="4">
    <source>
        <dbReference type="EMBL" id="EJK47130.1"/>
    </source>
</evidence>
<keyword evidence="2" id="KW-0812">Transmembrane</keyword>
<feature type="transmembrane region" description="Helical" evidence="2">
    <location>
        <begin position="450"/>
        <end position="472"/>
    </location>
</feature>
<dbReference type="AlphaFoldDB" id="K0R3W6"/>
<feature type="compositionally biased region" description="Gly residues" evidence="1">
    <location>
        <begin position="618"/>
        <end position="628"/>
    </location>
</feature>
<gene>
    <name evidence="4" type="ORF">THAOC_34175</name>
</gene>
<keyword evidence="2" id="KW-0472">Membrane</keyword>
<feature type="region of interest" description="Disordered" evidence="1">
    <location>
        <begin position="414"/>
        <end position="445"/>
    </location>
</feature>
<sequence length="691" mass="74035">MKRRRCSLPILFLSATVASTSAARMRKAPDGPRRRHDEGVVGAAFAMGDHDEGVGAAMGDHDRRRRGLKKWNGIEVLEECKKFKNEELDECMIALLELETAEPTESTSTATPSTAPPTSGEPVNTEPPSSGAVNTEPPSSGAPTSSSPVSPSPVSPSPVSSAPTRAESPSSRAPTSSSPVSSRPVSSTPTKAPTLQSSTIQNEPTMATTTFSTQQASTTESTIDEARQTETVFVDLSSHDMTITINSVTAESKRTRNGELKSSATRLHEQAATRLHLRNVYRSKFATLDVESIDLLFVDRGDVSLSRRDIRRSVLSGKVALGVDSDELEHASYDVVPSPSLLESVTRRAFEDQESKEAFLRLFHGFYTDFDQSVAFDPDMYDVTVEKSREGFGVELDPASSRPLDDAINVVMSEPEPEPEPELLTGQGDTIPRAESAGGQSGGNKNDSTMVIALAAMSAIVVLAGGAVLIMIRRHKRTRNVPNQPDAKPHMSRPSSPSSSAGNKHHAYIEFNDEHQDDVILDEASLANPNKTYIMTSDDDDVESRPSGGSRSAAENRSVGAPTLSNPSMTNADRHFVSQVMHRVNSFDTDEFNRIAHEQDAGFVLGRNEAGEGQSPGSAGGGGRGGLPPGILTPSSLDLSMGNASDMLNNVLQFDAGPEGVPTTLRLNLDERSHGSFAGDIRDDLSDINRV</sequence>
<feature type="compositionally biased region" description="Low complexity" evidence="1">
    <location>
        <begin position="100"/>
        <end position="118"/>
    </location>
</feature>
<protein>
    <submittedName>
        <fullName evidence="4">Uncharacterized protein</fullName>
    </submittedName>
</protein>
<feature type="chain" id="PRO_5003836055" evidence="3">
    <location>
        <begin position="23"/>
        <end position="691"/>
    </location>
</feature>
<proteinExistence type="predicted"/>
<feature type="compositionally biased region" description="Polar residues" evidence="1">
    <location>
        <begin position="190"/>
        <end position="204"/>
    </location>
</feature>
<comment type="caution">
    <text evidence="4">The sequence shown here is derived from an EMBL/GenBank/DDBJ whole genome shotgun (WGS) entry which is preliminary data.</text>
</comment>
<feature type="region of interest" description="Disordered" evidence="1">
    <location>
        <begin position="531"/>
        <end position="570"/>
    </location>
</feature>
<keyword evidence="2" id="KW-1133">Transmembrane helix</keyword>
<evidence type="ECO:0000256" key="1">
    <source>
        <dbReference type="SAM" id="MobiDB-lite"/>
    </source>
</evidence>
<name>K0R3W6_THAOC</name>
<feature type="region of interest" description="Disordered" evidence="1">
    <location>
        <begin position="479"/>
        <end position="504"/>
    </location>
</feature>
<feature type="compositionally biased region" description="Low complexity" evidence="1">
    <location>
        <begin position="157"/>
        <end position="189"/>
    </location>
</feature>
<dbReference type="EMBL" id="AGNL01047322">
    <property type="protein sequence ID" value="EJK47130.1"/>
    <property type="molecule type" value="Genomic_DNA"/>
</dbReference>